<sequence>MAPRHAARAALTWVNGTSLVALGICLVARVRPRRGPDGVLIASGYRLPVPAQSCFTVGSVIFTRRPEGFLVDPERRDLLAHETRHVTQYAVLGPLFFPAYWLSCGWSWWRTGEYGARNPFERHAGLASGGYRDLPTLGRIHTLTTRLRRQPPARAP</sequence>
<evidence type="ECO:0008006" key="3">
    <source>
        <dbReference type="Google" id="ProtNLM"/>
    </source>
</evidence>
<accession>A0ABN2LTL8</accession>
<comment type="caution">
    <text evidence="1">The sequence shown here is derived from an EMBL/GenBank/DDBJ whole genome shotgun (WGS) entry which is preliminary data.</text>
</comment>
<organism evidence="1 2">
    <name type="scientific">Luedemannella flava</name>
    <dbReference type="NCBI Taxonomy" id="349316"/>
    <lineage>
        <taxon>Bacteria</taxon>
        <taxon>Bacillati</taxon>
        <taxon>Actinomycetota</taxon>
        <taxon>Actinomycetes</taxon>
        <taxon>Micromonosporales</taxon>
        <taxon>Micromonosporaceae</taxon>
        <taxon>Luedemannella</taxon>
    </lineage>
</organism>
<keyword evidence="2" id="KW-1185">Reference proteome</keyword>
<dbReference type="RefSeq" id="WP_344128395.1">
    <property type="nucleotide sequence ID" value="NZ_BAAALT010000046.1"/>
</dbReference>
<dbReference type="EMBL" id="BAAALT010000046">
    <property type="protein sequence ID" value="GAA1797129.1"/>
    <property type="molecule type" value="Genomic_DNA"/>
</dbReference>
<protein>
    <recommendedName>
        <fullName evidence="3">DUF4157 domain-containing protein</fullName>
    </recommendedName>
</protein>
<gene>
    <name evidence="1" type="ORF">GCM10009682_18480</name>
</gene>
<evidence type="ECO:0000313" key="2">
    <source>
        <dbReference type="Proteomes" id="UP001500218"/>
    </source>
</evidence>
<evidence type="ECO:0000313" key="1">
    <source>
        <dbReference type="EMBL" id="GAA1797129.1"/>
    </source>
</evidence>
<name>A0ABN2LTL8_9ACTN</name>
<proteinExistence type="predicted"/>
<reference evidence="1 2" key="1">
    <citation type="journal article" date="2019" name="Int. J. Syst. Evol. Microbiol.">
        <title>The Global Catalogue of Microorganisms (GCM) 10K type strain sequencing project: providing services to taxonomists for standard genome sequencing and annotation.</title>
        <authorList>
            <consortium name="The Broad Institute Genomics Platform"/>
            <consortium name="The Broad Institute Genome Sequencing Center for Infectious Disease"/>
            <person name="Wu L."/>
            <person name="Ma J."/>
        </authorList>
    </citation>
    <scope>NUCLEOTIDE SEQUENCE [LARGE SCALE GENOMIC DNA]</scope>
    <source>
        <strain evidence="1 2">JCM 13250</strain>
    </source>
</reference>
<dbReference type="Proteomes" id="UP001500218">
    <property type="component" value="Unassembled WGS sequence"/>
</dbReference>